<reference evidence="3 4" key="1">
    <citation type="submission" date="2018-04" db="EMBL/GenBank/DDBJ databases">
        <authorList>
            <person name="Vogel A."/>
        </authorList>
    </citation>
    <scope>NUCLEOTIDE SEQUENCE [LARGE SCALE GENOMIC DNA]</scope>
</reference>
<dbReference type="AlphaFoldDB" id="A0A484MJJ9"/>
<dbReference type="SMART" id="SM00285">
    <property type="entry name" value="PBD"/>
    <property type="match status" value="1"/>
</dbReference>
<dbReference type="PANTHER" id="PTHR46325:SF20">
    <property type="entry name" value="CRIB DOMAIN-CONTAINING PROTEIN RIC10"/>
    <property type="match status" value="1"/>
</dbReference>
<dbReference type="Pfam" id="PF00786">
    <property type="entry name" value="PBD"/>
    <property type="match status" value="1"/>
</dbReference>
<feature type="compositionally biased region" description="Basic and acidic residues" evidence="1">
    <location>
        <begin position="121"/>
        <end position="134"/>
    </location>
</feature>
<accession>A0A484MJJ9</accession>
<dbReference type="InterPro" id="IPR000095">
    <property type="entry name" value="CRIB_dom"/>
</dbReference>
<feature type="region of interest" description="Disordered" evidence="1">
    <location>
        <begin position="71"/>
        <end position="134"/>
    </location>
</feature>
<dbReference type="PROSITE" id="PS50108">
    <property type="entry name" value="CRIB"/>
    <property type="match status" value="1"/>
</dbReference>
<gene>
    <name evidence="3" type="ORF">CCAM_LOCUS30738</name>
</gene>
<organism evidence="3 4">
    <name type="scientific">Cuscuta campestris</name>
    <dbReference type="NCBI Taxonomy" id="132261"/>
    <lineage>
        <taxon>Eukaryota</taxon>
        <taxon>Viridiplantae</taxon>
        <taxon>Streptophyta</taxon>
        <taxon>Embryophyta</taxon>
        <taxon>Tracheophyta</taxon>
        <taxon>Spermatophyta</taxon>
        <taxon>Magnoliopsida</taxon>
        <taxon>eudicotyledons</taxon>
        <taxon>Gunneridae</taxon>
        <taxon>Pentapetalae</taxon>
        <taxon>asterids</taxon>
        <taxon>lamiids</taxon>
        <taxon>Solanales</taxon>
        <taxon>Convolvulaceae</taxon>
        <taxon>Cuscuteae</taxon>
        <taxon>Cuscuta</taxon>
        <taxon>Cuscuta subgen. Grammica</taxon>
        <taxon>Cuscuta sect. Cleistogrammica</taxon>
    </lineage>
</organism>
<evidence type="ECO:0000256" key="1">
    <source>
        <dbReference type="SAM" id="MobiDB-lite"/>
    </source>
</evidence>
<keyword evidence="4" id="KW-1185">Reference proteome</keyword>
<feature type="domain" description="CRIB" evidence="2">
    <location>
        <begin position="26"/>
        <end position="39"/>
    </location>
</feature>
<dbReference type="EMBL" id="OOIL02003702">
    <property type="protein sequence ID" value="VFQ88962.1"/>
    <property type="molecule type" value="Genomic_DNA"/>
</dbReference>
<protein>
    <recommendedName>
        <fullName evidence="2">CRIB domain-containing protein</fullName>
    </recommendedName>
</protein>
<dbReference type="OrthoDB" id="4206278at2759"/>
<dbReference type="Proteomes" id="UP000595140">
    <property type="component" value="Unassembled WGS sequence"/>
</dbReference>
<dbReference type="PANTHER" id="PTHR46325">
    <property type="entry name" value="CRIB DOMAIN-CONTAINING PROTEIN RIC8"/>
    <property type="match status" value="1"/>
</dbReference>
<proteinExistence type="predicted"/>
<evidence type="ECO:0000313" key="4">
    <source>
        <dbReference type="Proteomes" id="UP000595140"/>
    </source>
</evidence>
<name>A0A484MJJ9_9ASTE</name>
<dbReference type="InterPro" id="IPR036936">
    <property type="entry name" value="CRIB_dom_sf"/>
</dbReference>
<feature type="compositionally biased region" description="Low complexity" evidence="1">
    <location>
        <begin position="106"/>
        <end position="120"/>
    </location>
</feature>
<dbReference type="CDD" id="cd00132">
    <property type="entry name" value="CRIB"/>
    <property type="match status" value="1"/>
</dbReference>
<feature type="compositionally biased region" description="Basic residues" evidence="1">
    <location>
        <begin position="93"/>
        <end position="105"/>
    </location>
</feature>
<evidence type="ECO:0000259" key="2">
    <source>
        <dbReference type="PROSITE" id="PS50108"/>
    </source>
</evidence>
<evidence type="ECO:0000313" key="3">
    <source>
        <dbReference type="EMBL" id="VFQ88962.1"/>
    </source>
</evidence>
<dbReference type="Gene3D" id="3.90.810.10">
    <property type="entry name" value="CRIB domain"/>
    <property type="match status" value="1"/>
</dbReference>
<sequence length="134" mass="14779">MMGTFKAGFKYICSTIFVVEEPEIEIGYPTNVKHVAHIGWDGHQSGASPTWMKEFMTGPDFAVTSIGKSELHKSTTRQSGVELASDNPVKAMNHPKKQKRKKGKSKCQTPSSSSCSPRSSLDVKSKSKFIQDEI</sequence>